<dbReference type="PANTHER" id="PTHR43286">
    <property type="entry name" value="ENDONUCLEASE III-LIKE PROTEIN 1"/>
    <property type="match status" value="1"/>
</dbReference>
<feature type="compositionally biased region" description="Basic and acidic residues" evidence="8">
    <location>
        <begin position="82"/>
        <end position="97"/>
    </location>
</feature>
<reference evidence="10 11" key="1">
    <citation type="submission" date="2020-05" db="EMBL/GenBank/DDBJ databases">
        <title>Ceratocystis lukuohia genome.</title>
        <authorList>
            <person name="Harrington T.C."/>
            <person name="Kim K."/>
            <person name="Mayers C.G."/>
        </authorList>
    </citation>
    <scope>NUCLEOTIDE SEQUENCE [LARGE SCALE GENOMIC DNA]</scope>
    <source>
        <strain evidence="10 11">C4212</strain>
    </source>
</reference>
<dbReference type="EMBL" id="JABSNW010000002">
    <property type="protein sequence ID" value="KAL2889658.1"/>
    <property type="molecule type" value="Genomic_DNA"/>
</dbReference>
<keyword evidence="11" id="KW-1185">Reference proteome</keyword>
<protein>
    <recommendedName>
        <fullName evidence="7">Endonuclease III homolog</fullName>
        <ecNumber evidence="7">3.2.2.-</ecNumber>
        <ecNumber evidence="7">4.2.99.18</ecNumber>
    </recommendedName>
    <alternativeName>
        <fullName evidence="7">Bifunctional DNA N-glycosylase/DNA-(apurinic or apyrimidinic site) lyase</fullName>
        <shortName evidence="7">DNA glycosylase/AP lyase</shortName>
    </alternativeName>
</protein>
<comment type="similarity">
    <text evidence="1 7">Belongs to the Nth/MutY family.</text>
</comment>
<dbReference type="SUPFAM" id="SSF48150">
    <property type="entry name" value="DNA-glycosylase"/>
    <property type="match status" value="1"/>
</dbReference>
<evidence type="ECO:0000256" key="2">
    <source>
        <dbReference type="ARBA" id="ARBA00022763"/>
    </source>
</evidence>
<evidence type="ECO:0000313" key="10">
    <source>
        <dbReference type="EMBL" id="KAL2889658.1"/>
    </source>
</evidence>
<keyword evidence="7" id="KW-0496">Mitochondrion</keyword>
<keyword evidence="3 7" id="KW-0378">Hydrolase</keyword>
<dbReference type="Pfam" id="PF00730">
    <property type="entry name" value="HhH-GPD"/>
    <property type="match status" value="1"/>
</dbReference>
<dbReference type="InterPro" id="IPR003265">
    <property type="entry name" value="HhH-GPD_domain"/>
</dbReference>
<evidence type="ECO:0000313" key="11">
    <source>
        <dbReference type="Proteomes" id="UP001610728"/>
    </source>
</evidence>
<dbReference type="HAMAP" id="MF_03183">
    <property type="entry name" value="Endonuclease_III_Nth"/>
    <property type="match status" value="1"/>
</dbReference>
<dbReference type="Pfam" id="PF00633">
    <property type="entry name" value="HHH"/>
    <property type="match status" value="1"/>
</dbReference>
<dbReference type="CDD" id="cd00056">
    <property type="entry name" value="ENDO3c"/>
    <property type="match status" value="1"/>
</dbReference>
<evidence type="ECO:0000256" key="3">
    <source>
        <dbReference type="ARBA" id="ARBA00022801"/>
    </source>
</evidence>
<dbReference type="PANTHER" id="PTHR43286:SF1">
    <property type="entry name" value="ENDONUCLEASE III-LIKE PROTEIN 1"/>
    <property type="match status" value="1"/>
</dbReference>
<evidence type="ECO:0000256" key="1">
    <source>
        <dbReference type="ARBA" id="ARBA00008343"/>
    </source>
</evidence>
<comment type="caution">
    <text evidence="7">Lacks conserved residue(s) required for the propagation of feature annotation.</text>
</comment>
<dbReference type="InterPro" id="IPR023170">
    <property type="entry name" value="HhH_base_excis_C"/>
</dbReference>
<feature type="domain" description="HhH-GPD" evidence="9">
    <location>
        <begin position="289"/>
        <end position="447"/>
    </location>
</feature>
<name>A0ABR4MMZ8_9PEZI</name>
<evidence type="ECO:0000256" key="5">
    <source>
        <dbReference type="ARBA" id="ARBA00023239"/>
    </source>
</evidence>
<dbReference type="InterPro" id="IPR000445">
    <property type="entry name" value="HhH_motif"/>
</dbReference>
<keyword evidence="7" id="KW-0539">Nucleus</keyword>
<evidence type="ECO:0000256" key="6">
    <source>
        <dbReference type="ARBA" id="ARBA00023295"/>
    </source>
</evidence>
<dbReference type="Proteomes" id="UP001610728">
    <property type="component" value="Unassembled WGS sequence"/>
</dbReference>
<comment type="subcellular location">
    <subcellularLocation>
        <location evidence="7">Nucleus</location>
    </subcellularLocation>
    <subcellularLocation>
        <location evidence="7">Mitochondrion</location>
    </subcellularLocation>
</comment>
<gene>
    <name evidence="7" type="primary">NTH1</name>
    <name evidence="10" type="ORF">HOO65_020200</name>
</gene>
<comment type="catalytic activity">
    <reaction evidence="7">
        <text>2'-deoxyribonucleotide-(2'-deoxyribose 5'-phosphate)-2'-deoxyribonucleotide-DNA = a 3'-end 2'-deoxyribonucleotide-(2,3-dehydro-2,3-deoxyribose 5'-phosphate)-DNA + a 5'-end 5'-phospho-2'-deoxyribonucleoside-DNA + H(+)</text>
        <dbReference type="Rhea" id="RHEA:66592"/>
        <dbReference type="Rhea" id="RHEA-COMP:13180"/>
        <dbReference type="Rhea" id="RHEA-COMP:16897"/>
        <dbReference type="Rhea" id="RHEA-COMP:17067"/>
        <dbReference type="ChEBI" id="CHEBI:15378"/>
        <dbReference type="ChEBI" id="CHEBI:136412"/>
        <dbReference type="ChEBI" id="CHEBI:157695"/>
        <dbReference type="ChEBI" id="CHEBI:167181"/>
        <dbReference type="EC" id="4.2.99.18"/>
    </reaction>
</comment>
<evidence type="ECO:0000256" key="4">
    <source>
        <dbReference type="ARBA" id="ARBA00023204"/>
    </source>
</evidence>
<dbReference type="RefSeq" id="XP_070860838.1">
    <property type="nucleotide sequence ID" value="XM_071006669.1"/>
</dbReference>
<proteinExistence type="inferred from homology"/>
<dbReference type="GeneID" id="98115833"/>
<feature type="region of interest" description="Disordered" evidence="8">
    <location>
        <begin position="21"/>
        <end position="217"/>
    </location>
</feature>
<organism evidence="10 11">
    <name type="scientific">Ceratocystis lukuohia</name>
    <dbReference type="NCBI Taxonomy" id="2019550"/>
    <lineage>
        <taxon>Eukaryota</taxon>
        <taxon>Fungi</taxon>
        <taxon>Dikarya</taxon>
        <taxon>Ascomycota</taxon>
        <taxon>Pezizomycotina</taxon>
        <taxon>Sordariomycetes</taxon>
        <taxon>Hypocreomycetidae</taxon>
        <taxon>Microascales</taxon>
        <taxon>Ceratocystidaceae</taxon>
        <taxon>Ceratocystis</taxon>
    </lineage>
</organism>
<dbReference type="SMART" id="SM00478">
    <property type="entry name" value="ENDO3c"/>
    <property type="match status" value="1"/>
</dbReference>
<keyword evidence="6 7" id="KW-0326">Glycosidase</keyword>
<evidence type="ECO:0000256" key="7">
    <source>
        <dbReference type="HAMAP-Rule" id="MF_03183"/>
    </source>
</evidence>
<keyword evidence="10" id="KW-0255">Endonuclease</keyword>
<dbReference type="EC" id="4.2.99.18" evidence="7"/>
<comment type="function">
    <text evidence="7">Bifunctional DNA N-glycosylase with associated apurinic/apyrimidinic (AP) lyase function that catalyzes the first step in base excision repair (BER), the primary repair pathway for the repair of oxidative DNA damage. The DNA N-glycosylase activity releases the damaged DNA base from DNA by cleaving the N-glycosidic bond, leaving an AP site. The AP lyase activity cleaves the phosphodiester bond 3' to the AP site by a beta-elimination. Primarily recognizes and repairs oxidative base damage of pyrimidines.</text>
</comment>
<accession>A0ABR4MMZ8</accession>
<keyword evidence="2 7" id="KW-0227">DNA damage</keyword>
<dbReference type="GO" id="GO:0004519">
    <property type="term" value="F:endonuclease activity"/>
    <property type="evidence" value="ECO:0007669"/>
    <property type="project" value="UniProtKB-KW"/>
</dbReference>
<dbReference type="EC" id="3.2.2.-" evidence="7"/>
<keyword evidence="10" id="KW-0540">Nuclease</keyword>
<evidence type="ECO:0000256" key="8">
    <source>
        <dbReference type="SAM" id="MobiDB-lite"/>
    </source>
</evidence>
<dbReference type="InterPro" id="IPR030841">
    <property type="entry name" value="NTH1"/>
</dbReference>
<keyword evidence="4 7" id="KW-0234">DNA repair</keyword>
<sequence length="541" mass="58774">MRPKLVMTSASETSRFFANPASAAGRRVTRSQAVPSTAEALESKSKVKDTAAQPARAVRVKAEPLALRGRTRSANTNASLIPKKEEDEAEQGKEGKKTGALAAATRSRSTRIVKSEPIADVEDFGGRRAIKRQRVSTTRAASSRVESPVSPPESESEHEADNGSGSELSAPLSSDSEEYVSDDIRERKAKRTARKATAPRSQGRTRKPTASAKAKAKAMDLDHAASSSIPAAGIAPSNWEELYALVMQMRKPGGIAADAAVDTMGCERLADRSASPRDQRFHTLIALMLSSQTKDTVTAVVMKKLQTELPPFAANAPAGLNLDNVLAVHPDTLNEMIWAVGFHNNKTKYIKQTAEILRDKWNGDIPDSIVGLTSLPGVGPKMAYLCLSHAWHRTEGIGVDVHVHRLANMWRWVRTRSPEETRVALQSWLPHDRWAEINWLLVGFGQTVCPSAGRNCSGCDVGLADLCPAADKRKVAEGRKWVTLGGDRKEEGMETKVEGNVKGIAKAGVRDKNDVKLQALKEEGVTDETKDEIGRVKDEEE</sequence>
<evidence type="ECO:0000259" key="9">
    <source>
        <dbReference type="SMART" id="SM00478"/>
    </source>
</evidence>
<feature type="compositionally biased region" description="Polar residues" evidence="8">
    <location>
        <begin position="163"/>
        <end position="174"/>
    </location>
</feature>
<comment type="caution">
    <text evidence="10">The sequence shown here is derived from an EMBL/GenBank/DDBJ whole genome shotgun (WGS) entry which is preliminary data.</text>
</comment>
<dbReference type="InterPro" id="IPR011257">
    <property type="entry name" value="DNA_glycosylase"/>
</dbReference>
<dbReference type="Gene3D" id="1.10.1670.10">
    <property type="entry name" value="Helix-hairpin-Helix base-excision DNA repair enzymes (C-terminal)"/>
    <property type="match status" value="1"/>
</dbReference>
<dbReference type="Gene3D" id="1.10.340.30">
    <property type="entry name" value="Hypothetical protein, domain 2"/>
    <property type="match status" value="1"/>
</dbReference>
<keyword evidence="5 7" id="KW-0456">Lyase</keyword>
<feature type="compositionally biased region" description="Low complexity" evidence="8">
    <location>
        <begin position="139"/>
        <end position="148"/>
    </location>
</feature>